<protein>
    <recommendedName>
        <fullName evidence="6">37S ribosomal protein S25, mitochondrial</fullName>
    </recommendedName>
</protein>
<keyword evidence="3 6" id="KW-0689">Ribosomal protein</keyword>
<dbReference type="InParanoid" id="G8JRQ0"/>
<dbReference type="GO" id="GO:0005763">
    <property type="term" value="C:mitochondrial small ribosomal subunit"/>
    <property type="evidence" value="ECO:0007669"/>
    <property type="project" value="UniProtKB-UniRule"/>
</dbReference>
<dbReference type="GeneID" id="11468914"/>
<evidence type="ECO:0000256" key="6">
    <source>
        <dbReference type="PIRNR" id="PIRNR029764"/>
    </source>
</evidence>
<evidence type="ECO:0000256" key="7">
    <source>
        <dbReference type="SAM" id="MobiDB-lite"/>
    </source>
</evidence>
<keyword evidence="9" id="KW-1185">Reference proteome</keyword>
<dbReference type="PANTHER" id="PTHR37799">
    <property type="entry name" value="37S RIBOSOMAL PROTEIN S25, MITOCHONDRIAL"/>
    <property type="match status" value="1"/>
</dbReference>
<evidence type="ECO:0000313" key="9">
    <source>
        <dbReference type="Proteomes" id="UP000006790"/>
    </source>
</evidence>
<keyword evidence="4 6" id="KW-0496">Mitochondrion</keyword>
<dbReference type="PANTHER" id="PTHR37799:SF1">
    <property type="entry name" value="SMALL RIBOSOMAL SUBUNIT PROTEIN MS23"/>
    <property type="match status" value="1"/>
</dbReference>
<sequence length="258" mass="29737">MKIQTNATNILERTSSFLRVGLLARTPVWYDVIVKSPPSTKFARQPKLVNPSTGAYTAKLREFSDNRNSSSGTYKTRANKHEKRVSTSAVYRAPKLYYFEDKLRSLFYKQHPWELSRPKILVENQGDEKHDWSRIQQLGKPLDGESVVQRTLYLLGSGEHTNLIDAYDQARFEFYRLRMQQELEEQVAQEEAGMLGSVFGPSAVEFGLRKEQEVIDDWKKKALKQVELMSAKRSDQSANWGTREDNANDAVEIEELEL</sequence>
<proteinExistence type="inferred from homology"/>
<dbReference type="OrthoDB" id="5542239at2759"/>
<dbReference type="Pfam" id="PF13741">
    <property type="entry name" value="MRP-S25"/>
    <property type="match status" value="1"/>
</dbReference>
<reference evidence="9" key="1">
    <citation type="journal article" date="2012" name="G3 (Bethesda)">
        <title>Pichia sorbitophila, an interspecies yeast hybrid reveals early steps of genome resolution following polyploidization.</title>
        <authorList>
            <person name="Leh Louis V."/>
            <person name="Despons L."/>
            <person name="Friedrich A."/>
            <person name="Martin T."/>
            <person name="Durrens P."/>
            <person name="Casaregola S."/>
            <person name="Neuveglise C."/>
            <person name="Fairhead C."/>
            <person name="Marck C."/>
            <person name="Cruz J.A."/>
            <person name="Straub M.L."/>
            <person name="Kugler V."/>
            <person name="Sacerdot C."/>
            <person name="Uzunov Z."/>
            <person name="Thierry A."/>
            <person name="Weiss S."/>
            <person name="Bleykasten C."/>
            <person name="De Montigny J."/>
            <person name="Jacques N."/>
            <person name="Jung P."/>
            <person name="Lemaire M."/>
            <person name="Mallet S."/>
            <person name="Morel G."/>
            <person name="Richard G.F."/>
            <person name="Sarkar A."/>
            <person name="Savel G."/>
            <person name="Schacherer J."/>
            <person name="Seret M.L."/>
            <person name="Talla E."/>
            <person name="Samson G."/>
            <person name="Jubin C."/>
            <person name="Poulain J."/>
            <person name="Vacherie B."/>
            <person name="Barbe V."/>
            <person name="Pelletier E."/>
            <person name="Sherman D.J."/>
            <person name="Westhof E."/>
            <person name="Weissenbach J."/>
            <person name="Baret P.V."/>
            <person name="Wincker P."/>
            <person name="Gaillardin C."/>
            <person name="Dujon B."/>
            <person name="Souciet J.L."/>
        </authorList>
    </citation>
    <scope>NUCLEOTIDE SEQUENCE [LARGE SCALE GENOMIC DNA]</scope>
    <source>
        <strain evidence="9">CBS 270.75 / DBVPG 7215 / KCTC 17166 / NRRL Y-17582</strain>
    </source>
</reference>
<name>G8JRQ0_ERECY</name>
<dbReference type="EMBL" id="CP002499">
    <property type="protein sequence ID" value="AET38819.1"/>
    <property type="molecule type" value="Genomic_DNA"/>
</dbReference>
<dbReference type="HOGENOM" id="CLU_081350_0_0_1"/>
<dbReference type="GO" id="GO:0003735">
    <property type="term" value="F:structural constituent of ribosome"/>
    <property type="evidence" value="ECO:0007669"/>
    <property type="project" value="UniProtKB-UniRule"/>
</dbReference>
<dbReference type="KEGG" id="erc:Ecym_3329"/>
<comment type="subunit">
    <text evidence="6">Component of the mitochondrial small ribosomal subunit.</text>
</comment>
<evidence type="ECO:0000313" key="8">
    <source>
        <dbReference type="EMBL" id="AET38819.1"/>
    </source>
</evidence>
<dbReference type="OMA" id="ENWKIWA"/>
<evidence type="ECO:0000256" key="5">
    <source>
        <dbReference type="ARBA" id="ARBA00023274"/>
    </source>
</evidence>
<dbReference type="PIRSF" id="PIRSF029764">
    <property type="entry name" value="RSM25"/>
    <property type="match status" value="1"/>
</dbReference>
<evidence type="ECO:0000256" key="1">
    <source>
        <dbReference type="ARBA" id="ARBA00004173"/>
    </source>
</evidence>
<organism evidence="8 9">
    <name type="scientific">Eremothecium cymbalariae (strain CBS 270.75 / DBVPG 7215 / KCTC 17166 / NRRL Y-17582)</name>
    <name type="common">Yeast</name>
    <dbReference type="NCBI Taxonomy" id="931890"/>
    <lineage>
        <taxon>Eukaryota</taxon>
        <taxon>Fungi</taxon>
        <taxon>Dikarya</taxon>
        <taxon>Ascomycota</taxon>
        <taxon>Saccharomycotina</taxon>
        <taxon>Saccharomycetes</taxon>
        <taxon>Saccharomycetales</taxon>
        <taxon>Saccharomycetaceae</taxon>
        <taxon>Eremothecium</taxon>
    </lineage>
</organism>
<dbReference type="eggNOG" id="ENOG502RZQQ">
    <property type="taxonomic scope" value="Eukaryota"/>
</dbReference>
<dbReference type="AlphaFoldDB" id="G8JRQ0"/>
<feature type="region of interest" description="Disordered" evidence="7">
    <location>
        <begin position="233"/>
        <end position="258"/>
    </location>
</feature>
<dbReference type="FunCoup" id="G8JRQ0">
    <property type="interactions" value="166"/>
</dbReference>
<dbReference type="STRING" id="931890.G8JRQ0"/>
<evidence type="ECO:0000256" key="2">
    <source>
        <dbReference type="ARBA" id="ARBA00009864"/>
    </source>
</evidence>
<gene>
    <name evidence="8" type="ordered locus">Ecym_3329</name>
</gene>
<dbReference type="Proteomes" id="UP000006790">
    <property type="component" value="Chromosome 3"/>
</dbReference>
<evidence type="ECO:0000256" key="3">
    <source>
        <dbReference type="ARBA" id="ARBA00022980"/>
    </source>
</evidence>
<evidence type="ECO:0000256" key="4">
    <source>
        <dbReference type="ARBA" id="ARBA00023128"/>
    </source>
</evidence>
<accession>G8JRQ0</accession>
<dbReference type="InterPro" id="IPR016939">
    <property type="entry name" value="Ribosomal_mS23_fun"/>
</dbReference>
<comment type="similarity">
    <text evidence="2">Belongs to the mitochondrion-specific ribosomal protein mS23 family.</text>
</comment>
<keyword evidence="5 6" id="KW-0687">Ribonucleoprotein</keyword>
<comment type="subcellular location">
    <subcellularLocation>
        <location evidence="1 6">Mitochondrion</location>
    </subcellularLocation>
</comment>
<dbReference type="RefSeq" id="XP_003645636.1">
    <property type="nucleotide sequence ID" value="XM_003645588.1"/>
</dbReference>